<evidence type="ECO:0000313" key="1">
    <source>
        <dbReference type="EMBL" id="GAH51729.1"/>
    </source>
</evidence>
<comment type="caution">
    <text evidence="1">The sequence shown here is derived from an EMBL/GenBank/DDBJ whole genome shotgun (WGS) entry which is preliminary data.</text>
</comment>
<sequence>MPSRVIIDGFKGKIDFYLYLGIPVARKWPVWKKRESTPEEKAGQDDFKLINQIAITLPVEIISAYREMATSTPFTWKDLLVRGYMRGLWL</sequence>
<name>X1HD07_9ZZZZ</name>
<dbReference type="AlphaFoldDB" id="X1HD07"/>
<proteinExistence type="predicted"/>
<accession>X1HD07</accession>
<dbReference type="EMBL" id="BARU01020675">
    <property type="protein sequence ID" value="GAH51729.1"/>
    <property type="molecule type" value="Genomic_DNA"/>
</dbReference>
<reference evidence="1" key="1">
    <citation type="journal article" date="2014" name="Front. Microbiol.">
        <title>High frequency of phylogenetically diverse reductive dehalogenase-homologous genes in deep subseafloor sedimentary metagenomes.</title>
        <authorList>
            <person name="Kawai M."/>
            <person name="Futagami T."/>
            <person name="Toyoda A."/>
            <person name="Takaki Y."/>
            <person name="Nishi S."/>
            <person name="Hori S."/>
            <person name="Arai W."/>
            <person name="Tsubouchi T."/>
            <person name="Morono Y."/>
            <person name="Uchiyama I."/>
            <person name="Ito T."/>
            <person name="Fujiyama A."/>
            <person name="Inagaki F."/>
            <person name="Takami H."/>
        </authorList>
    </citation>
    <scope>NUCLEOTIDE SEQUENCE</scope>
    <source>
        <strain evidence="1">Expedition CK06-06</strain>
    </source>
</reference>
<organism evidence="1">
    <name type="scientific">marine sediment metagenome</name>
    <dbReference type="NCBI Taxonomy" id="412755"/>
    <lineage>
        <taxon>unclassified sequences</taxon>
        <taxon>metagenomes</taxon>
        <taxon>ecological metagenomes</taxon>
    </lineage>
</organism>
<protein>
    <submittedName>
        <fullName evidence="1">Uncharacterized protein</fullName>
    </submittedName>
</protein>
<gene>
    <name evidence="1" type="ORF">S03H2_33922</name>
</gene>